<evidence type="ECO:0000313" key="10">
    <source>
        <dbReference type="Proteomes" id="UP000515512"/>
    </source>
</evidence>
<evidence type="ECO:0000256" key="1">
    <source>
        <dbReference type="ARBA" id="ARBA00007788"/>
    </source>
</evidence>
<proteinExistence type="inferred from homology"/>
<dbReference type="Pfam" id="PF04545">
    <property type="entry name" value="Sigma70_r4"/>
    <property type="match status" value="1"/>
</dbReference>
<dbReference type="EMBL" id="CP059399">
    <property type="protein sequence ID" value="QLY28703.1"/>
    <property type="molecule type" value="Genomic_DNA"/>
</dbReference>
<dbReference type="PANTHER" id="PTHR30385:SF4">
    <property type="entry name" value="RNA POLYMERASE SIGMA-E FACTOR"/>
    <property type="match status" value="1"/>
</dbReference>
<dbReference type="Gene3D" id="1.20.120.1810">
    <property type="match status" value="1"/>
</dbReference>
<dbReference type="Pfam" id="PF04542">
    <property type="entry name" value="Sigma70_r2"/>
    <property type="match status" value="1"/>
</dbReference>
<dbReference type="AlphaFoldDB" id="A0A7D6ZIG0"/>
<dbReference type="GO" id="GO:0006352">
    <property type="term" value="P:DNA-templated transcription initiation"/>
    <property type="evidence" value="ECO:0007669"/>
    <property type="project" value="InterPro"/>
</dbReference>
<dbReference type="RefSeq" id="WP_181579909.1">
    <property type="nucleotide sequence ID" value="NZ_CP059399.1"/>
</dbReference>
<dbReference type="InterPro" id="IPR013324">
    <property type="entry name" value="RNA_pol_sigma_r3/r4-like"/>
</dbReference>
<feature type="domain" description="HTH cro/C1-type" evidence="8">
    <location>
        <begin position="231"/>
        <end position="250"/>
    </location>
</feature>
<dbReference type="GO" id="GO:0030435">
    <property type="term" value="P:sporulation resulting in formation of a cellular spore"/>
    <property type="evidence" value="ECO:0007669"/>
    <property type="project" value="UniProtKB-KW"/>
</dbReference>
<dbReference type="InterPro" id="IPR007624">
    <property type="entry name" value="RNA_pol_sigma70_r3"/>
</dbReference>
<dbReference type="PROSITE" id="PS50943">
    <property type="entry name" value="HTH_CROC1"/>
    <property type="match status" value="1"/>
</dbReference>
<feature type="compositionally biased region" description="Basic and acidic residues" evidence="7">
    <location>
        <begin position="303"/>
        <end position="312"/>
    </location>
</feature>
<dbReference type="NCBIfam" id="TIGR02980">
    <property type="entry name" value="SigBFG"/>
    <property type="match status" value="1"/>
</dbReference>
<comment type="similarity">
    <text evidence="1">Belongs to the sigma-70 factor family.</text>
</comment>
<evidence type="ECO:0000256" key="7">
    <source>
        <dbReference type="SAM" id="MobiDB-lite"/>
    </source>
</evidence>
<name>A0A7D6ZIG0_9NOCA</name>
<protein>
    <submittedName>
        <fullName evidence="9">RNA polymerase sigma factor SigF</fullName>
    </submittedName>
</protein>
<dbReference type="KEGG" id="nhu:H0264_25655"/>
<evidence type="ECO:0000256" key="4">
    <source>
        <dbReference type="ARBA" id="ARBA00023082"/>
    </source>
</evidence>
<keyword evidence="6" id="KW-0804">Transcription</keyword>
<dbReference type="InterPro" id="IPR014322">
    <property type="entry name" value="RNA_pol_sigma-B/F/G"/>
</dbReference>
<dbReference type="SUPFAM" id="SSF88946">
    <property type="entry name" value="Sigma2 domain of RNA polymerase sigma factors"/>
    <property type="match status" value="1"/>
</dbReference>
<evidence type="ECO:0000256" key="5">
    <source>
        <dbReference type="ARBA" id="ARBA00023125"/>
    </source>
</evidence>
<dbReference type="Gene3D" id="1.20.140.160">
    <property type="match status" value="1"/>
</dbReference>
<dbReference type="Proteomes" id="UP000515512">
    <property type="component" value="Chromosome"/>
</dbReference>
<dbReference type="PANTHER" id="PTHR30385">
    <property type="entry name" value="SIGMA FACTOR F FLAGELLAR"/>
    <property type="match status" value="1"/>
</dbReference>
<dbReference type="CDD" id="cd06171">
    <property type="entry name" value="Sigma70_r4"/>
    <property type="match status" value="1"/>
</dbReference>
<evidence type="ECO:0000256" key="6">
    <source>
        <dbReference type="ARBA" id="ARBA00023163"/>
    </source>
</evidence>
<keyword evidence="3" id="KW-0805">Transcription regulation</keyword>
<dbReference type="InterPro" id="IPR007627">
    <property type="entry name" value="RNA_pol_sigma70_r2"/>
</dbReference>
<gene>
    <name evidence="9" type="ORF">H0264_25655</name>
</gene>
<dbReference type="InterPro" id="IPR007630">
    <property type="entry name" value="RNA_pol_sigma70_r4"/>
</dbReference>
<dbReference type="PRINTS" id="PR00046">
    <property type="entry name" value="SIGMA70FCT"/>
</dbReference>
<dbReference type="GO" id="GO:0016987">
    <property type="term" value="F:sigma factor activity"/>
    <property type="evidence" value="ECO:0007669"/>
    <property type="project" value="UniProtKB-KW"/>
</dbReference>
<reference evidence="9 10" key="1">
    <citation type="submission" date="2020-07" db="EMBL/GenBank/DDBJ databases">
        <authorList>
            <person name="Zhuang K."/>
            <person name="Ran Y."/>
        </authorList>
    </citation>
    <scope>NUCLEOTIDE SEQUENCE [LARGE SCALE GENOMIC DNA]</scope>
    <source>
        <strain evidence="9 10">WCH-YHL-001</strain>
    </source>
</reference>
<dbReference type="NCBIfam" id="TIGR02937">
    <property type="entry name" value="sigma70-ECF"/>
    <property type="match status" value="1"/>
</dbReference>
<evidence type="ECO:0000313" key="9">
    <source>
        <dbReference type="EMBL" id="QLY28703.1"/>
    </source>
</evidence>
<dbReference type="InterPro" id="IPR013325">
    <property type="entry name" value="RNA_pol_sigma_r2"/>
</dbReference>
<keyword evidence="5" id="KW-0238">DNA-binding</keyword>
<organism evidence="9 10">
    <name type="scientific">Nocardia huaxiensis</name>
    <dbReference type="NCBI Taxonomy" id="2755382"/>
    <lineage>
        <taxon>Bacteria</taxon>
        <taxon>Bacillati</taxon>
        <taxon>Actinomycetota</taxon>
        <taxon>Actinomycetes</taxon>
        <taxon>Mycobacteriales</taxon>
        <taxon>Nocardiaceae</taxon>
        <taxon>Nocardia</taxon>
    </lineage>
</organism>
<dbReference type="InterPro" id="IPR000943">
    <property type="entry name" value="RNA_pol_sigma70"/>
</dbReference>
<dbReference type="InterPro" id="IPR014284">
    <property type="entry name" value="RNA_pol_sigma-70_dom"/>
</dbReference>
<keyword evidence="2" id="KW-0749">Sporulation</keyword>
<evidence type="ECO:0000256" key="3">
    <source>
        <dbReference type="ARBA" id="ARBA00023015"/>
    </source>
</evidence>
<keyword evidence="4" id="KW-0731">Sigma factor</keyword>
<dbReference type="InterPro" id="IPR001387">
    <property type="entry name" value="Cro/C1-type_HTH"/>
</dbReference>
<dbReference type="GO" id="GO:0003677">
    <property type="term" value="F:DNA binding"/>
    <property type="evidence" value="ECO:0007669"/>
    <property type="project" value="UniProtKB-KW"/>
</dbReference>
<dbReference type="Pfam" id="PF04539">
    <property type="entry name" value="Sigma70_r3"/>
    <property type="match status" value="1"/>
</dbReference>
<dbReference type="SUPFAM" id="SSF88659">
    <property type="entry name" value="Sigma3 and sigma4 domains of RNA polymerase sigma factors"/>
    <property type="match status" value="2"/>
</dbReference>
<sequence>MPTAEPNRSDHRGDAYDHIEPWFEKLSALAADDPHREPLREQIIRTCLPLAEHIARRFAGRGEDLADLQQIATVGLVLAVDRFDVTRGSTFVSFAVPTVMGEVRRHFRDHTWAVRVPRRTKEIQLSIGPAVEKLTQRLSRMPTAREIAEELRVDLLEVTQALIAGNAYKADSLDATLRTEEAGTGVAAVDTLGAEEPCYRLLEDAMVVRPLIAKLPERERAVLAMRFYQHMTQNQIAERLGVSQMQISRILSATLAKLRKQALAESPAPPDRQRPPRAAAARAARARGVEPRPVRSRSRSRDRRREREHSLR</sequence>
<keyword evidence="10" id="KW-1185">Reference proteome</keyword>
<feature type="region of interest" description="Disordered" evidence="7">
    <location>
        <begin position="262"/>
        <end position="312"/>
    </location>
</feature>
<evidence type="ECO:0000259" key="8">
    <source>
        <dbReference type="PROSITE" id="PS50943"/>
    </source>
</evidence>
<evidence type="ECO:0000256" key="2">
    <source>
        <dbReference type="ARBA" id="ARBA00022969"/>
    </source>
</evidence>
<accession>A0A7D6ZIG0</accession>